<evidence type="ECO:0000313" key="4">
    <source>
        <dbReference type="Proteomes" id="UP001290101"/>
    </source>
</evidence>
<proteinExistence type="predicted"/>
<sequence length="368" mass="39968">MAITAAALLLAACGGSPTASDNGSARGNDAAKQTAAKAQEVYDRINGLTGEERRKTLVELAEKEGKLSIYTSNTDMDKLVEGFEDAYDIDVSVYRGNSESVLQRILQEQQANYLGNDFVDTNAGELNILNKEGKLYPYKGELRDKVRKEGQAEGWTASRFNVFVVGWNTNRVKPGQEPKSFEELADPKWKGQVSMEVGDVDWFAGLYKYYQDQGKSEAEVKDLFTKIAANSKVAKGHTTQGELLSAGQFGVTVSSYSHTVDKAADKGAPVTWHPASGVPVQPILVRPNGVALMKTATNPAAAMLFADWELTEGQKILADAFRIGSIPTGKDPLAGLKVVAVPEQELLDNAKKWDSLYAEILEAGQEIK</sequence>
<evidence type="ECO:0000256" key="1">
    <source>
        <dbReference type="ARBA" id="ARBA00022729"/>
    </source>
</evidence>
<dbReference type="RefSeq" id="WP_322440925.1">
    <property type="nucleotide sequence ID" value="NZ_JAXOTQ010000017.1"/>
</dbReference>
<dbReference type="Pfam" id="PF13343">
    <property type="entry name" value="SBP_bac_6"/>
    <property type="match status" value="1"/>
</dbReference>
<accession>A0ABU5JE45</accession>
<dbReference type="EMBL" id="JAXOTQ010000017">
    <property type="protein sequence ID" value="MDZ5490858.1"/>
    <property type="molecule type" value="Genomic_DNA"/>
</dbReference>
<keyword evidence="1 2" id="KW-0732">Signal</keyword>
<keyword evidence="4" id="KW-1185">Reference proteome</keyword>
<reference evidence="3 4" key="1">
    <citation type="submission" date="2023-12" db="EMBL/GenBank/DDBJ databases">
        <title>Micromonospora sp. nov., isolated from Atacama Desert.</title>
        <authorList>
            <person name="Carro L."/>
            <person name="Golinska P."/>
            <person name="Klenk H.-P."/>
            <person name="Goodfellow M."/>
        </authorList>
    </citation>
    <scope>NUCLEOTIDE SEQUENCE [LARGE SCALE GENOMIC DNA]</scope>
    <source>
        <strain evidence="3 4">4G53</strain>
    </source>
</reference>
<dbReference type="Proteomes" id="UP001290101">
    <property type="component" value="Unassembled WGS sequence"/>
</dbReference>
<evidence type="ECO:0000313" key="3">
    <source>
        <dbReference type="EMBL" id="MDZ5490858.1"/>
    </source>
</evidence>
<feature type="chain" id="PRO_5045568460" evidence="2">
    <location>
        <begin position="20"/>
        <end position="368"/>
    </location>
</feature>
<dbReference type="Gene3D" id="3.40.190.10">
    <property type="entry name" value="Periplasmic binding protein-like II"/>
    <property type="match status" value="2"/>
</dbReference>
<comment type="caution">
    <text evidence="3">The sequence shown here is derived from an EMBL/GenBank/DDBJ whole genome shotgun (WGS) entry which is preliminary data.</text>
</comment>
<evidence type="ECO:0000256" key="2">
    <source>
        <dbReference type="SAM" id="SignalP"/>
    </source>
</evidence>
<gene>
    <name evidence="3" type="ORF">U2F25_15515</name>
</gene>
<dbReference type="SUPFAM" id="SSF53850">
    <property type="entry name" value="Periplasmic binding protein-like II"/>
    <property type="match status" value="1"/>
</dbReference>
<feature type="signal peptide" evidence="2">
    <location>
        <begin position="1"/>
        <end position="19"/>
    </location>
</feature>
<name>A0ABU5JE45_9ACTN</name>
<organism evidence="3 4">
    <name type="scientific">Micromonospora sicca</name>
    <dbReference type="NCBI Taxonomy" id="2202420"/>
    <lineage>
        <taxon>Bacteria</taxon>
        <taxon>Bacillati</taxon>
        <taxon>Actinomycetota</taxon>
        <taxon>Actinomycetes</taxon>
        <taxon>Micromonosporales</taxon>
        <taxon>Micromonosporaceae</taxon>
        <taxon>Micromonospora</taxon>
    </lineage>
</organism>
<protein>
    <submittedName>
        <fullName evidence="3">ABC transporter substrate-binding protein</fullName>
    </submittedName>
</protein>
<dbReference type="PANTHER" id="PTHR30006">
    <property type="entry name" value="THIAMINE-BINDING PERIPLASMIC PROTEIN-RELATED"/>
    <property type="match status" value="1"/>
</dbReference>